<evidence type="ECO:0000259" key="2">
    <source>
        <dbReference type="Pfam" id="PF13456"/>
    </source>
</evidence>
<organism evidence="3">
    <name type="scientific">Daucus carota subsp. sativus</name>
    <name type="common">Carrot</name>
    <dbReference type="NCBI Taxonomy" id="79200"/>
    <lineage>
        <taxon>Eukaryota</taxon>
        <taxon>Viridiplantae</taxon>
        <taxon>Streptophyta</taxon>
        <taxon>Embryophyta</taxon>
        <taxon>Tracheophyta</taxon>
        <taxon>Spermatophyta</taxon>
        <taxon>Magnoliopsida</taxon>
        <taxon>eudicotyledons</taxon>
        <taxon>Gunneridae</taxon>
        <taxon>Pentapetalae</taxon>
        <taxon>asterids</taxon>
        <taxon>campanulids</taxon>
        <taxon>Apiales</taxon>
        <taxon>Apiaceae</taxon>
        <taxon>Apioideae</taxon>
        <taxon>Scandiceae</taxon>
        <taxon>Daucinae</taxon>
        <taxon>Daucus</taxon>
        <taxon>Daucus sect. Daucus</taxon>
    </lineage>
</organism>
<proteinExistence type="predicted"/>
<sequence>MDFTWETPDPGYKKINVFCEISEDPLLHEMLVSAGALARDSGGVQLWGALGLLPNLTEEQAIMSAIQSALIHAQKKGWELIHIETSNLEVYDTIRHQEHVFLNDEQLEIYSSFNTIYANHYNGNKMKRVITSVPQRMNSSAAYLANYGLTKKVAFGEISGTVGDLDYYLARDMGMTLPFPSIDIQTNLGDGEVINGPPPPKKRKFDEQSSGDMPKRAYRDKGKEKVLEHFSFNENGVFAQKAVRIMDEGKLSRFSPAFGGSVVNMNAAVGKEIYARDILHHAILGTLKAVIPNLYVSNPSLLQNDVDSLMSVDQVLELMGFSGDIATSSKNPV</sequence>
<dbReference type="GO" id="GO:0004523">
    <property type="term" value="F:RNA-DNA hybrid ribonuclease activity"/>
    <property type="evidence" value="ECO:0007669"/>
    <property type="project" value="InterPro"/>
</dbReference>
<dbReference type="GO" id="GO:0003676">
    <property type="term" value="F:nucleic acid binding"/>
    <property type="evidence" value="ECO:0007669"/>
    <property type="project" value="InterPro"/>
</dbReference>
<dbReference type="Proteomes" id="UP000077755">
    <property type="component" value="Chromosome 3"/>
</dbReference>
<dbReference type="Pfam" id="PF13456">
    <property type="entry name" value="RVT_3"/>
    <property type="match status" value="1"/>
</dbReference>
<keyword evidence="5" id="KW-1185">Reference proteome</keyword>
<dbReference type="Gramene" id="KZN01125">
    <property type="protein sequence ID" value="KZN01125"/>
    <property type="gene ID" value="DCAR_009879"/>
</dbReference>
<reference evidence="4" key="2">
    <citation type="submission" date="2022-03" db="EMBL/GenBank/DDBJ databases">
        <title>Draft title - Genomic analysis of global carrot germplasm unveils the trajectory of domestication and the origin of high carotenoid orange carrot.</title>
        <authorList>
            <person name="Iorizzo M."/>
            <person name="Ellison S."/>
            <person name="Senalik D."/>
            <person name="Macko-Podgorni A."/>
            <person name="Grzebelus D."/>
            <person name="Bostan H."/>
            <person name="Rolling W."/>
            <person name="Curaba J."/>
            <person name="Simon P."/>
        </authorList>
    </citation>
    <scope>NUCLEOTIDE SEQUENCE</scope>
    <source>
        <tissue evidence="4">Leaf</tissue>
    </source>
</reference>
<gene>
    <name evidence="3" type="ORF">DCAR_009879</name>
    <name evidence="4" type="ORF">DCAR_0311155</name>
</gene>
<evidence type="ECO:0000313" key="3">
    <source>
        <dbReference type="EMBL" id="KZN01125.1"/>
    </source>
</evidence>
<feature type="domain" description="RNase H type-1" evidence="2">
    <location>
        <begin position="34"/>
        <end position="103"/>
    </location>
</feature>
<evidence type="ECO:0000313" key="5">
    <source>
        <dbReference type="Proteomes" id="UP000077755"/>
    </source>
</evidence>
<name>A0A161WR42_DAUCS</name>
<protein>
    <recommendedName>
        <fullName evidence="2">RNase H type-1 domain-containing protein</fullName>
    </recommendedName>
</protein>
<accession>A0A161WR42</accession>
<reference evidence="3" key="1">
    <citation type="journal article" date="2016" name="Nat. Genet.">
        <title>A high-quality carrot genome assembly provides new insights into carotenoid accumulation and asterid genome evolution.</title>
        <authorList>
            <person name="Iorizzo M."/>
            <person name="Ellison S."/>
            <person name="Senalik D."/>
            <person name="Zeng P."/>
            <person name="Satapoomin P."/>
            <person name="Huang J."/>
            <person name="Bowman M."/>
            <person name="Iovene M."/>
            <person name="Sanseverino W."/>
            <person name="Cavagnaro P."/>
            <person name="Yildiz M."/>
            <person name="Macko-Podgorni A."/>
            <person name="Moranska E."/>
            <person name="Grzebelus E."/>
            <person name="Grzebelus D."/>
            <person name="Ashrafi H."/>
            <person name="Zheng Z."/>
            <person name="Cheng S."/>
            <person name="Spooner D."/>
            <person name="Van Deynze A."/>
            <person name="Simon P."/>
        </authorList>
    </citation>
    <scope>NUCLEOTIDE SEQUENCE [LARGE SCALE GENOMIC DNA]</scope>
    <source>
        <tissue evidence="3">Leaf</tissue>
    </source>
</reference>
<dbReference type="EMBL" id="CP093345">
    <property type="protein sequence ID" value="WOG91900.1"/>
    <property type="molecule type" value="Genomic_DNA"/>
</dbReference>
<evidence type="ECO:0000313" key="4">
    <source>
        <dbReference type="EMBL" id="WOG91900.1"/>
    </source>
</evidence>
<dbReference type="InterPro" id="IPR002156">
    <property type="entry name" value="RNaseH_domain"/>
</dbReference>
<dbReference type="EMBL" id="LNRQ01000003">
    <property type="protein sequence ID" value="KZN01125.1"/>
    <property type="molecule type" value="Genomic_DNA"/>
</dbReference>
<evidence type="ECO:0000256" key="1">
    <source>
        <dbReference type="SAM" id="MobiDB-lite"/>
    </source>
</evidence>
<dbReference type="AlphaFoldDB" id="A0A161WR42"/>
<feature type="region of interest" description="Disordered" evidence="1">
    <location>
        <begin position="188"/>
        <end position="216"/>
    </location>
</feature>